<dbReference type="InterPro" id="IPR000436">
    <property type="entry name" value="Sushi_SCR_CCP_dom"/>
</dbReference>
<gene>
    <name evidence="10" type="primary">LOC112541029</name>
</gene>
<evidence type="ECO:0000313" key="10">
    <source>
        <dbReference type="RefSeq" id="XP_025024466.1"/>
    </source>
</evidence>
<keyword evidence="1 5" id="KW-0768">Sushi</keyword>
<accession>A0A9F5J436</accession>
<dbReference type="Proteomes" id="UP000695026">
    <property type="component" value="Unplaced"/>
</dbReference>
<dbReference type="PROSITE" id="PS50923">
    <property type="entry name" value="SUSHI"/>
    <property type="match status" value="4"/>
</dbReference>
<dbReference type="InterPro" id="IPR035976">
    <property type="entry name" value="Sushi/SCR/CCP_sf"/>
</dbReference>
<feature type="domain" description="Sushi" evidence="8">
    <location>
        <begin position="223"/>
        <end position="282"/>
    </location>
</feature>
<protein>
    <submittedName>
        <fullName evidence="10">Zona pellucida sperm-binding protein 3 receptor-like</fullName>
    </submittedName>
</protein>
<evidence type="ECO:0000259" key="8">
    <source>
        <dbReference type="PROSITE" id="PS50923"/>
    </source>
</evidence>
<sequence>MVVVPSCQAGLLTWMLLLLLLLPLPSSEVQGECPTPDLPPHSSLKGGEDLADTYPAETLLRLVCNTGYEYIPERTSVIKCLLSGHWLMTPELCQGRRCPTPHIENGRIMSSNDLRFGDQVTFACDYGFRIIGESSLQCVLKSGRVDWNRELPQCQRIPCGRPSLISNGKYDLNPSDEYDVGTAVIYHCDADYSLIGNSTISCTVAANGVDGMWDSPPPECKKVKCHRPNIQNGRVTNVFQAMYTYDSGISFRCNSGYTLVGAAFVKCDANSKWNPPVPSCVESVVPTPTKPTRSPTPAVPPTPPIPPMPGTVPPEDETEGLMDKELENSLGRLLQFMTTVKRLLDEQRWKNLALPTIEEWLVKFLKKEREKSLEDRLDKIEKKLDLILHMLILQLTR</sequence>
<dbReference type="GeneID" id="112541029"/>
<feature type="domain" description="Sushi" evidence="8">
    <location>
        <begin position="157"/>
        <end position="222"/>
    </location>
</feature>
<proteinExistence type="predicted"/>
<comment type="caution">
    <text evidence="5">Lacks conserved residue(s) required for the propagation of feature annotation.</text>
</comment>
<feature type="disulfide bond" evidence="5">
    <location>
        <begin position="159"/>
        <end position="202"/>
    </location>
</feature>
<evidence type="ECO:0000256" key="5">
    <source>
        <dbReference type="PROSITE-ProRule" id="PRU00302"/>
    </source>
</evidence>
<dbReference type="CDD" id="cd00033">
    <property type="entry name" value="CCP"/>
    <property type="match status" value="4"/>
</dbReference>
<dbReference type="RefSeq" id="XP_025024466.1">
    <property type="nucleotide sequence ID" value="XM_025168698.1"/>
</dbReference>
<feature type="disulfide bond" evidence="5">
    <location>
        <begin position="253"/>
        <end position="280"/>
    </location>
</feature>
<dbReference type="SUPFAM" id="SSF57535">
    <property type="entry name" value="Complement control module/SCR domain"/>
    <property type="match status" value="4"/>
</dbReference>
<evidence type="ECO:0000256" key="7">
    <source>
        <dbReference type="SAM" id="SignalP"/>
    </source>
</evidence>
<dbReference type="PANTHER" id="PTHR45656:SF4">
    <property type="entry name" value="PROTEIN CBR-CLEC-78"/>
    <property type="match status" value="1"/>
</dbReference>
<dbReference type="FunFam" id="2.10.70.10:FF:000014">
    <property type="entry name" value="Membrane cofactor protein"/>
    <property type="match status" value="1"/>
</dbReference>
<feature type="domain" description="Sushi" evidence="8">
    <location>
        <begin position="96"/>
        <end position="156"/>
    </location>
</feature>
<dbReference type="OrthoDB" id="6127264at2759"/>
<evidence type="ECO:0000313" key="9">
    <source>
        <dbReference type="Proteomes" id="UP000695026"/>
    </source>
</evidence>
<organism evidence="9 10">
    <name type="scientific">Python bivittatus</name>
    <name type="common">Burmese python</name>
    <name type="synonym">Python molurus bivittatus</name>
    <dbReference type="NCBI Taxonomy" id="176946"/>
    <lineage>
        <taxon>Eukaryota</taxon>
        <taxon>Metazoa</taxon>
        <taxon>Chordata</taxon>
        <taxon>Craniata</taxon>
        <taxon>Vertebrata</taxon>
        <taxon>Euteleostomi</taxon>
        <taxon>Lepidosauria</taxon>
        <taxon>Squamata</taxon>
        <taxon>Bifurcata</taxon>
        <taxon>Unidentata</taxon>
        <taxon>Episquamata</taxon>
        <taxon>Toxicofera</taxon>
        <taxon>Serpentes</taxon>
        <taxon>Henophidia</taxon>
        <taxon>Pythonidae</taxon>
        <taxon>Python</taxon>
    </lineage>
</organism>
<feature type="region of interest" description="Disordered" evidence="6">
    <location>
        <begin position="284"/>
        <end position="318"/>
    </location>
</feature>
<dbReference type="OMA" id="KVECEDP"/>
<feature type="signal peptide" evidence="7">
    <location>
        <begin position="1"/>
        <end position="31"/>
    </location>
</feature>
<keyword evidence="2 7" id="KW-0732">Signal</keyword>
<evidence type="ECO:0000256" key="6">
    <source>
        <dbReference type="SAM" id="MobiDB-lite"/>
    </source>
</evidence>
<evidence type="ECO:0000256" key="1">
    <source>
        <dbReference type="ARBA" id="ARBA00022659"/>
    </source>
</evidence>
<dbReference type="InterPro" id="IPR051277">
    <property type="entry name" value="SEZ6_CSMD_C4BPB_Regulators"/>
</dbReference>
<dbReference type="Pfam" id="PF00084">
    <property type="entry name" value="Sushi"/>
    <property type="match status" value="4"/>
</dbReference>
<dbReference type="SMART" id="SM00032">
    <property type="entry name" value="CCP"/>
    <property type="match status" value="4"/>
</dbReference>
<feature type="compositionally biased region" description="Pro residues" evidence="6">
    <location>
        <begin position="297"/>
        <end position="312"/>
    </location>
</feature>
<name>A0A9F5J436_PYTBI</name>
<keyword evidence="9" id="KW-1185">Reference proteome</keyword>
<dbReference type="KEGG" id="pbi:112541029"/>
<dbReference type="Gene3D" id="2.10.70.10">
    <property type="entry name" value="Complement Module, domain 1"/>
    <property type="match status" value="4"/>
</dbReference>
<reference evidence="10" key="1">
    <citation type="submission" date="2025-08" db="UniProtKB">
        <authorList>
            <consortium name="RefSeq"/>
        </authorList>
    </citation>
    <scope>IDENTIFICATION</scope>
    <source>
        <tissue evidence="10">Liver</tissue>
    </source>
</reference>
<feature type="domain" description="Sushi" evidence="8">
    <location>
        <begin position="31"/>
        <end position="95"/>
    </location>
</feature>
<feature type="compositionally biased region" description="Low complexity" evidence="6">
    <location>
        <begin position="284"/>
        <end position="296"/>
    </location>
</feature>
<dbReference type="AlphaFoldDB" id="A0A9F5J436"/>
<keyword evidence="3" id="KW-0677">Repeat</keyword>
<evidence type="ECO:0000256" key="4">
    <source>
        <dbReference type="ARBA" id="ARBA00023157"/>
    </source>
</evidence>
<feature type="chain" id="PRO_5039914934" evidence="7">
    <location>
        <begin position="32"/>
        <end position="397"/>
    </location>
</feature>
<keyword evidence="4 5" id="KW-1015">Disulfide bond</keyword>
<dbReference type="PANTHER" id="PTHR45656">
    <property type="entry name" value="PROTEIN CBR-CLEC-78"/>
    <property type="match status" value="1"/>
</dbReference>
<evidence type="ECO:0000256" key="2">
    <source>
        <dbReference type="ARBA" id="ARBA00022729"/>
    </source>
</evidence>
<evidence type="ECO:0000256" key="3">
    <source>
        <dbReference type="ARBA" id="ARBA00022737"/>
    </source>
</evidence>